<accession>A0A1J0AFB1</accession>
<evidence type="ECO:0000256" key="2">
    <source>
        <dbReference type="ARBA" id="ARBA00022603"/>
    </source>
</evidence>
<dbReference type="Proteomes" id="UP000180235">
    <property type="component" value="Chromosome"/>
</dbReference>
<comment type="catalytic activity">
    <reaction evidence="5">
        <text>cytidine(32) in tRNA + S-adenosyl-L-methionine = 2'-O-methylcytidine(32) in tRNA + S-adenosyl-L-homocysteine + H(+)</text>
        <dbReference type="Rhea" id="RHEA:42932"/>
        <dbReference type="Rhea" id="RHEA-COMP:10288"/>
        <dbReference type="Rhea" id="RHEA-COMP:10289"/>
        <dbReference type="ChEBI" id="CHEBI:15378"/>
        <dbReference type="ChEBI" id="CHEBI:57856"/>
        <dbReference type="ChEBI" id="CHEBI:59789"/>
        <dbReference type="ChEBI" id="CHEBI:74495"/>
        <dbReference type="ChEBI" id="CHEBI:82748"/>
        <dbReference type="EC" id="2.1.1.200"/>
    </reaction>
</comment>
<keyword evidence="5" id="KW-0819">tRNA processing</keyword>
<comment type="catalytic activity">
    <reaction evidence="5">
        <text>uridine(32) in tRNA + S-adenosyl-L-methionine = 2'-O-methyluridine(32) in tRNA + S-adenosyl-L-homocysteine + H(+)</text>
        <dbReference type="Rhea" id="RHEA:42936"/>
        <dbReference type="Rhea" id="RHEA-COMP:10107"/>
        <dbReference type="Rhea" id="RHEA-COMP:10290"/>
        <dbReference type="ChEBI" id="CHEBI:15378"/>
        <dbReference type="ChEBI" id="CHEBI:57856"/>
        <dbReference type="ChEBI" id="CHEBI:59789"/>
        <dbReference type="ChEBI" id="CHEBI:65315"/>
        <dbReference type="ChEBI" id="CHEBI:74478"/>
        <dbReference type="EC" id="2.1.1.200"/>
    </reaction>
</comment>
<keyword evidence="5" id="KW-0963">Cytoplasm</keyword>
<evidence type="ECO:0000259" key="6">
    <source>
        <dbReference type="Pfam" id="PF00588"/>
    </source>
</evidence>
<gene>
    <name evidence="7" type="primary">lasT</name>
    <name evidence="5" type="synonym">trmJ</name>
    <name evidence="7" type="ORF">GlitD10_2276</name>
</gene>
<evidence type="ECO:0000313" key="8">
    <source>
        <dbReference type="Proteomes" id="UP000180235"/>
    </source>
</evidence>
<organism evidence="7 8">
    <name type="scientific">Gloeomargarita lithophora Alchichica-D10</name>
    <dbReference type="NCBI Taxonomy" id="1188229"/>
    <lineage>
        <taxon>Bacteria</taxon>
        <taxon>Bacillati</taxon>
        <taxon>Cyanobacteriota</taxon>
        <taxon>Cyanophyceae</taxon>
        <taxon>Gloeomargaritales</taxon>
        <taxon>Gloeomargaritaceae</taxon>
        <taxon>Gloeomargarita</taxon>
    </lineage>
</organism>
<feature type="domain" description="tRNA/rRNA methyltransferase SpoU type" evidence="6">
    <location>
        <begin position="9"/>
        <end position="153"/>
    </location>
</feature>
<evidence type="ECO:0000256" key="1">
    <source>
        <dbReference type="ARBA" id="ARBA00007228"/>
    </source>
</evidence>
<dbReference type="PANTHER" id="PTHR42786:SF2">
    <property type="entry name" value="TRNA (CYTIDINE_URIDINE-2'-O-)-METHYLTRANSFERASE TRMJ"/>
    <property type="match status" value="1"/>
</dbReference>
<dbReference type="Pfam" id="PF00588">
    <property type="entry name" value="SpoU_methylase"/>
    <property type="match status" value="1"/>
</dbReference>
<keyword evidence="8" id="KW-1185">Reference proteome</keyword>
<dbReference type="AlphaFoldDB" id="A0A1J0AFB1"/>
<keyword evidence="4 5" id="KW-0949">S-adenosyl-L-methionine</keyword>
<keyword evidence="3 7" id="KW-0808">Transferase</keyword>
<dbReference type="NCBIfam" id="TIGR00050">
    <property type="entry name" value="rRNA_methyl_1"/>
    <property type="match status" value="1"/>
</dbReference>
<dbReference type="GO" id="GO:0106339">
    <property type="term" value="F:tRNA (cytidine(32)-2'-O)-methyltransferase activity"/>
    <property type="evidence" value="ECO:0007669"/>
    <property type="project" value="RHEA"/>
</dbReference>
<dbReference type="GO" id="GO:0003723">
    <property type="term" value="F:RNA binding"/>
    <property type="evidence" value="ECO:0007669"/>
    <property type="project" value="InterPro"/>
</dbReference>
<sequence length="240" mass="26666">MNETNLPPVRIILVEPAGELNVGAIARVMKNFAVQELILVQPRCDWLGEPARRMAVHAPEILTQARVVPDLMTALSGCTRAVTTLGRTPPGEPLKQVLPWLLAATQPVALVFGPEDRGLTWAELQLTQRRVTLPTSPEYASLNLAQAVGICLYEIYQYHQPAQAAPETMVVSPVPLEVLEAYVLDLEDLLLNVGYLHPHTRERRMAKIRNLLQRAAPSAQELALLRGMIRQIRWAISPET</sequence>
<proteinExistence type="inferred from homology"/>
<name>A0A1J0AFB1_9CYAN</name>
<dbReference type="InterPro" id="IPR001537">
    <property type="entry name" value="SpoU_MeTrfase"/>
</dbReference>
<comment type="similarity">
    <text evidence="1">Belongs to the class IV-like SAM-binding methyltransferase superfamily. RNA methyltransferase TrmH family.</text>
</comment>
<evidence type="ECO:0000256" key="5">
    <source>
        <dbReference type="RuleBase" id="RU362024"/>
    </source>
</evidence>
<comment type="subcellular location">
    <subcellularLocation>
        <location evidence="5">Cytoplasm</location>
    </subcellularLocation>
</comment>
<evidence type="ECO:0000256" key="3">
    <source>
        <dbReference type="ARBA" id="ARBA00022679"/>
    </source>
</evidence>
<evidence type="ECO:0000256" key="4">
    <source>
        <dbReference type="ARBA" id="ARBA00022691"/>
    </source>
</evidence>
<dbReference type="PANTHER" id="PTHR42786">
    <property type="entry name" value="TRNA/RRNA METHYLTRANSFERASE"/>
    <property type="match status" value="1"/>
</dbReference>
<dbReference type="OrthoDB" id="9806346at2"/>
<comment type="subunit">
    <text evidence="5">Homodimer.</text>
</comment>
<dbReference type="EC" id="2.1.1.200" evidence="5"/>
<dbReference type="SUPFAM" id="SSF75217">
    <property type="entry name" value="alpha/beta knot"/>
    <property type="match status" value="1"/>
</dbReference>
<dbReference type="GO" id="GO:0002128">
    <property type="term" value="P:tRNA nucleoside ribose methylation"/>
    <property type="evidence" value="ECO:0007669"/>
    <property type="project" value="TreeGrafter"/>
</dbReference>
<keyword evidence="2 5" id="KW-0489">Methyltransferase</keyword>
<evidence type="ECO:0000313" key="7">
    <source>
        <dbReference type="EMBL" id="APB34608.1"/>
    </source>
</evidence>
<dbReference type="Gene3D" id="3.40.1280.10">
    <property type="match status" value="1"/>
</dbReference>
<dbReference type="STRING" id="1188229.GlitD10_2276"/>
<comment type="function">
    <text evidence="5">Catalyzes the formation of 2'O-methylated cytidine (Cm32) or 2'O-methylated uridine (Um32) at position 32 in tRNA.</text>
</comment>
<dbReference type="RefSeq" id="WP_071455026.1">
    <property type="nucleotide sequence ID" value="NZ_CP017675.1"/>
</dbReference>
<dbReference type="InterPro" id="IPR029026">
    <property type="entry name" value="tRNA_m1G_MTases_N"/>
</dbReference>
<dbReference type="InterPro" id="IPR029028">
    <property type="entry name" value="Alpha/beta_knot_MTases"/>
</dbReference>
<dbReference type="CDD" id="cd18093">
    <property type="entry name" value="SpoU-like_TrmJ"/>
    <property type="match status" value="1"/>
</dbReference>
<reference evidence="7 8" key="1">
    <citation type="submission" date="2016-10" db="EMBL/GenBank/DDBJ databases">
        <title>Description of Gloeomargarita lithophora gen. nov., sp. nov., a thylakoid-bearing basal-branching cyanobacterium with intracellular carbonates, and proposal for Gloeomargaritales ord. nov.</title>
        <authorList>
            <person name="Moreira D."/>
            <person name="Tavera R."/>
            <person name="Benzerara K."/>
            <person name="Skouri-Panet F."/>
            <person name="Couradeau E."/>
            <person name="Gerard E."/>
            <person name="Loussert C."/>
            <person name="Novelo E."/>
            <person name="Zivanovic Y."/>
            <person name="Lopez-Garcia P."/>
        </authorList>
    </citation>
    <scope>NUCLEOTIDE SEQUENCE [LARGE SCALE GENOMIC DNA]</scope>
    <source>
        <strain evidence="7 8">D10</strain>
    </source>
</reference>
<dbReference type="GO" id="GO:0005829">
    <property type="term" value="C:cytosol"/>
    <property type="evidence" value="ECO:0007669"/>
    <property type="project" value="TreeGrafter"/>
</dbReference>
<dbReference type="EMBL" id="CP017675">
    <property type="protein sequence ID" value="APB34608.1"/>
    <property type="molecule type" value="Genomic_DNA"/>
</dbReference>
<protein>
    <recommendedName>
        <fullName evidence="5">tRNA (cytidine/uridine-2'-O-)-methyltransferase TrmJ</fullName>
        <ecNumber evidence="5">2.1.1.200</ecNumber>
    </recommendedName>
    <alternativeName>
        <fullName evidence="5">tRNA (cytidine(32)/uridine(32)-2'-O)-methyltransferase</fullName>
    </alternativeName>
    <alternativeName>
        <fullName evidence="5">tRNA Cm32/Um32 methyltransferase</fullName>
    </alternativeName>
</protein>
<dbReference type="InterPro" id="IPR004384">
    <property type="entry name" value="RNA_MeTrfase_TrmJ/LasT"/>
</dbReference>
<dbReference type="Gene3D" id="1.10.8.590">
    <property type="match status" value="1"/>
</dbReference>
<dbReference type="GO" id="GO:0160206">
    <property type="term" value="F:tRNA (cytidine(32)/uridine(32)-2'-O)-methyltransferase activity"/>
    <property type="evidence" value="ECO:0007669"/>
    <property type="project" value="UniProtKB-EC"/>
</dbReference>
<dbReference type="PIRSF" id="PIRSF004808">
    <property type="entry name" value="LasT"/>
    <property type="match status" value="1"/>
</dbReference>
<dbReference type="KEGG" id="glt:GlitD10_2276"/>